<feature type="transmembrane region" description="Helical" evidence="1">
    <location>
        <begin position="15"/>
        <end position="36"/>
    </location>
</feature>
<comment type="caution">
    <text evidence="2">The sequence shown here is derived from an EMBL/GenBank/DDBJ whole genome shotgun (WGS) entry which is preliminary data.</text>
</comment>
<proteinExistence type="predicted"/>
<protein>
    <submittedName>
        <fullName evidence="2">Iron uptake protein</fullName>
    </submittedName>
</protein>
<dbReference type="RefSeq" id="WP_136385735.1">
    <property type="nucleotide sequence ID" value="NZ_SSOD01000012.1"/>
</dbReference>
<keyword evidence="3" id="KW-1185">Reference proteome</keyword>
<gene>
    <name evidence="2" type="ORF">E6O51_14575</name>
</gene>
<sequence length="107" mass="11589">MPMPLNPSTLSRCAAVVFGGHALVWGIVACGIALAVAAGMPYGEAQTLFHLLAFPVYLAVFLWAFAAASLARVWAVLLALGTVLVAFTLAWRPRWLAWLWRKGGHDR</sequence>
<keyword evidence="1" id="KW-0812">Transmembrane</keyword>
<evidence type="ECO:0000256" key="1">
    <source>
        <dbReference type="SAM" id="Phobius"/>
    </source>
</evidence>
<dbReference type="AlphaFoldDB" id="A0A4S4AL05"/>
<evidence type="ECO:0000313" key="3">
    <source>
        <dbReference type="Proteomes" id="UP000307956"/>
    </source>
</evidence>
<keyword evidence="1" id="KW-0472">Membrane</keyword>
<name>A0A4S4AL05_9RHOO</name>
<organism evidence="2 3">
    <name type="scientific">Pseudothauera rhizosphaerae</name>
    <dbReference type="NCBI Taxonomy" id="2565932"/>
    <lineage>
        <taxon>Bacteria</taxon>
        <taxon>Pseudomonadati</taxon>
        <taxon>Pseudomonadota</taxon>
        <taxon>Betaproteobacteria</taxon>
        <taxon>Rhodocyclales</taxon>
        <taxon>Zoogloeaceae</taxon>
        <taxon>Pseudothauera</taxon>
    </lineage>
</organism>
<feature type="transmembrane region" description="Helical" evidence="1">
    <location>
        <begin position="73"/>
        <end position="91"/>
    </location>
</feature>
<evidence type="ECO:0000313" key="2">
    <source>
        <dbReference type="EMBL" id="THF60153.1"/>
    </source>
</evidence>
<dbReference type="EMBL" id="SSOD01000012">
    <property type="protein sequence ID" value="THF60153.1"/>
    <property type="molecule type" value="Genomic_DNA"/>
</dbReference>
<feature type="transmembrane region" description="Helical" evidence="1">
    <location>
        <begin position="48"/>
        <end position="67"/>
    </location>
</feature>
<dbReference type="Proteomes" id="UP000307956">
    <property type="component" value="Unassembled WGS sequence"/>
</dbReference>
<dbReference type="OrthoDB" id="8759770at2"/>
<reference evidence="2 3" key="1">
    <citation type="submission" date="2019-04" db="EMBL/GenBank/DDBJ databases">
        <title>Azoarcus rhizosphaerae sp. nov. isolated from rhizosphere of Ficus religiosa.</title>
        <authorList>
            <person name="Lin S.-Y."/>
            <person name="Hameed A."/>
            <person name="Hsu Y.-H."/>
            <person name="Young C.-C."/>
        </authorList>
    </citation>
    <scope>NUCLEOTIDE SEQUENCE [LARGE SCALE GENOMIC DNA]</scope>
    <source>
        <strain evidence="2 3">CC-YHH848</strain>
    </source>
</reference>
<keyword evidence="1" id="KW-1133">Transmembrane helix</keyword>
<accession>A0A4S4AL05</accession>